<sequence length="239" mass="26630">MKELSAKQLSDEFLQNLWMQRMPAHIQAVLSASSETLDQLAVTADKIAEVIQTSAICATSGTGTSLDPNAITTEILARQIEELTRQVSELSHVWRTPRFRSRVTSRSRKGNTSSNVCFCHNRFGDKARKCAKPCVYQQQKKSVIPIIAGMTEVSKKPSRLFLHDRKTGQKFLIDSGSEISVLPPSPKDKRNCFETFAHFAANNSNIPAYGFVCRQVNLGLRKPFSWIFVLADVTSPIIG</sequence>
<dbReference type="GO" id="GO:0004190">
    <property type="term" value="F:aspartic-type endopeptidase activity"/>
    <property type="evidence" value="ECO:0007669"/>
    <property type="project" value="InterPro"/>
</dbReference>
<dbReference type="PROSITE" id="PS00141">
    <property type="entry name" value="ASP_PROTEASE"/>
    <property type="match status" value="1"/>
</dbReference>
<proteinExistence type="predicted"/>
<dbReference type="Proteomes" id="UP000054359">
    <property type="component" value="Unassembled WGS sequence"/>
</dbReference>
<organism evidence="1 2">
    <name type="scientific">Stegodyphus mimosarum</name>
    <name type="common">African social velvet spider</name>
    <dbReference type="NCBI Taxonomy" id="407821"/>
    <lineage>
        <taxon>Eukaryota</taxon>
        <taxon>Metazoa</taxon>
        <taxon>Ecdysozoa</taxon>
        <taxon>Arthropoda</taxon>
        <taxon>Chelicerata</taxon>
        <taxon>Arachnida</taxon>
        <taxon>Araneae</taxon>
        <taxon>Araneomorphae</taxon>
        <taxon>Entelegynae</taxon>
        <taxon>Eresoidea</taxon>
        <taxon>Eresidae</taxon>
        <taxon>Stegodyphus</taxon>
    </lineage>
</organism>
<dbReference type="PANTHER" id="PTHR33327">
    <property type="entry name" value="ENDONUCLEASE"/>
    <property type="match status" value="1"/>
</dbReference>
<dbReference type="STRING" id="407821.A0A087UJA9"/>
<reference evidence="1 2" key="1">
    <citation type="submission" date="2013-11" db="EMBL/GenBank/DDBJ databases">
        <title>Genome sequencing of Stegodyphus mimosarum.</title>
        <authorList>
            <person name="Bechsgaard J."/>
        </authorList>
    </citation>
    <scope>NUCLEOTIDE SEQUENCE [LARGE SCALE GENOMIC DNA]</scope>
</reference>
<dbReference type="AlphaFoldDB" id="A0A087UJA9"/>
<feature type="non-terminal residue" evidence="1">
    <location>
        <position position="239"/>
    </location>
</feature>
<evidence type="ECO:0000313" key="1">
    <source>
        <dbReference type="EMBL" id="KFM77448.1"/>
    </source>
</evidence>
<accession>A0A087UJA9</accession>
<dbReference type="InterPro" id="IPR001969">
    <property type="entry name" value="Aspartic_peptidase_AS"/>
</dbReference>
<dbReference type="EMBL" id="KK120066">
    <property type="protein sequence ID" value="KFM77448.1"/>
    <property type="molecule type" value="Genomic_DNA"/>
</dbReference>
<dbReference type="GO" id="GO:0006508">
    <property type="term" value="P:proteolysis"/>
    <property type="evidence" value="ECO:0007669"/>
    <property type="project" value="InterPro"/>
</dbReference>
<dbReference type="OMA" id="WIFVLAD"/>
<evidence type="ECO:0008006" key="3">
    <source>
        <dbReference type="Google" id="ProtNLM"/>
    </source>
</evidence>
<name>A0A087UJA9_STEMI</name>
<dbReference type="PANTHER" id="PTHR33327:SF3">
    <property type="entry name" value="RNA-DIRECTED DNA POLYMERASE"/>
    <property type="match status" value="1"/>
</dbReference>
<keyword evidence="2" id="KW-1185">Reference proteome</keyword>
<evidence type="ECO:0000313" key="2">
    <source>
        <dbReference type="Proteomes" id="UP000054359"/>
    </source>
</evidence>
<gene>
    <name evidence="1" type="ORF">X975_19249</name>
</gene>
<dbReference type="OrthoDB" id="6420822at2759"/>
<protein>
    <recommendedName>
        <fullName evidence="3">Peptidase A2 domain-containing protein</fullName>
    </recommendedName>
</protein>